<proteinExistence type="predicted"/>
<dbReference type="Gene3D" id="3.40.50.1360">
    <property type="match status" value="1"/>
</dbReference>
<dbReference type="SUPFAM" id="SSF46785">
    <property type="entry name" value="Winged helix' DNA-binding domain"/>
    <property type="match status" value="1"/>
</dbReference>
<dbReference type="InterPro" id="IPR001034">
    <property type="entry name" value="DeoR_HTH"/>
</dbReference>
<dbReference type="InterPro" id="IPR037171">
    <property type="entry name" value="NagB/RpiA_transferase-like"/>
</dbReference>
<keyword evidence="2" id="KW-0804">Transcription</keyword>
<keyword evidence="1" id="KW-0805">Transcription regulation</keyword>
<dbReference type="SUPFAM" id="SSF100950">
    <property type="entry name" value="NagB/RpiA/CoA transferase-like"/>
    <property type="match status" value="1"/>
</dbReference>
<dbReference type="PROSITE" id="PS51000">
    <property type="entry name" value="HTH_DEOR_2"/>
    <property type="match status" value="1"/>
</dbReference>
<evidence type="ECO:0000313" key="7">
    <source>
        <dbReference type="Proteomes" id="UP000182764"/>
    </source>
</evidence>
<protein>
    <submittedName>
        <fullName evidence="5">Transcriptional regulator, DeoR family</fullName>
    </submittedName>
</protein>
<dbReference type="Pfam" id="PF00455">
    <property type="entry name" value="DeoRC"/>
    <property type="match status" value="1"/>
</dbReference>
<evidence type="ECO:0000313" key="4">
    <source>
        <dbReference type="EMBL" id="SEM35511.1"/>
    </source>
</evidence>
<gene>
    <name evidence="4" type="ORF">SAMN04487839_11723</name>
    <name evidence="5" type="ORF">SAMN04487840_11119</name>
</gene>
<name>A0A1H9SUQ9_9STRE</name>
<dbReference type="EMBL" id="FOGM01000011">
    <property type="protein sequence ID" value="SER88089.1"/>
    <property type="molecule type" value="Genomic_DNA"/>
</dbReference>
<evidence type="ECO:0000256" key="1">
    <source>
        <dbReference type="ARBA" id="ARBA00023015"/>
    </source>
</evidence>
<evidence type="ECO:0000313" key="6">
    <source>
        <dbReference type="Proteomes" id="UP000182712"/>
    </source>
</evidence>
<organism evidence="5 6">
    <name type="scientific">Streptococcus gallolyticus</name>
    <dbReference type="NCBI Taxonomy" id="315405"/>
    <lineage>
        <taxon>Bacteria</taxon>
        <taxon>Bacillati</taxon>
        <taxon>Bacillota</taxon>
        <taxon>Bacilli</taxon>
        <taxon>Lactobacillales</taxon>
        <taxon>Streptococcaceae</taxon>
        <taxon>Streptococcus</taxon>
    </lineage>
</organism>
<reference evidence="6 7" key="1">
    <citation type="submission" date="2016-10" db="EMBL/GenBank/DDBJ databases">
        <authorList>
            <person name="de Groot N.N."/>
        </authorList>
    </citation>
    <scope>NUCLEOTIDE SEQUENCE [LARGE SCALE GENOMIC DNA]</scope>
    <source>
        <strain evidence="4 7">VTM1R29</strain>
        <strain evidence="5 6">VTM2R47</strain>
    </source>
</reference>
<accession>A0A1H9SUQ9</accession>
<dbReference type="InterPro" id="IPR050313">
    <property type="entry name" value="Carb_Metab_HTH_regulators"/>
</dbReference>
<evidence type="ECO:0000259" key="3">
    <source>
        <dbReference type="PROSITE" id="PS51000"/>
    </source>
</evidence>
<feature type="domain" description="HTH deoR-type" evidence="3">
    <location>
        <begin position="3"/>
        <end position="59"/>
    </location>
</feature>
<dbReference type="EMBL" id="FOBM01000017">
    <property type="protein sequence ID" value="SEM35511.1"/>
    <property type="molecule type" value="Genomic_DNA"/>
</dbReference>
<dbReference type="RefSeq" id="WP_074596235.1">
    <property type="nucleotide sequence ID" value="NZ_FNUH01000004.1"/>
</dbReference>
<dbReference type="Pfam" id="PF08220">
    <property type="entry name" value="HTH_DeoR"/>
    <property type="match status" value="1"/>
</dbReference>
<dbReference type="Proteomes" id="UP000182764">
    <property type="component" value="Unassembled WGS sequence"/>
</dbReference>
<dbReference type="AlphaFoldDB" id="A0A1H9SUQ9"/>
<dbReference type="InterPro" id="IPR036390">
    <property type="entry name" value="WH_DNA-bd_sf"/>
</dbReference>
<dbReference type="PANTHER" id="PTHR30363:SF44">
    <property type="entry name" value="AGA OPERON TRANSCRIPTIONAL REPRESSOR-RELATED"/>
    <property type="match status" value="1"/>
</dbReference>
<evidence type="ECO:0000313" key="5">
    <source>
        <dbReference type="EMBL" id="SER88089.1"/>
    </source>
</evidence>
<dbReference type="GO" id="GO:0003700">
    <property type="term" value="F:DNA-binding transcription factor activity"/>
    <property type="evidence" value="ECO:0007669"/>
    <property type="project" value="InterPro"/>
</dbReference>
<evidence type="ECO:0000256" key="2">
    <source>
        <dbReference type="ARBA" id="ARBA00023163"/>
    </source>
</evidence>
<sequence length="245" mass="27496">MIPYERQQKILGLLKETELVKFDEIQQTFPSVSASTLRRDLKELEKNNKVEYLSGGAIKLMSTVGEIPITMRNALYNEKKTKIAKLASELINTGDVIYLDSGSTCSALFREIINKKITIYTTNTDIFTIRNEFEAEIILLGGQFNYVNSSVSGALTEDNLRNIYFGKSFLGVNGVDEKFGVTTPTIVEATKKRIVKEHSDNVYLLCDSSKFHNLSNVKAFDLEDVTIISDESDEDISKVINLISN</sequence>
<dbReference type="InterPro" id="IPR014036">
    <property type="entry name" value="DeoR-like_C"/>
</dbReference>
<dbReference type="SMART" id="SM01134">
    <property type="entry name" value="DeoRC"/>
    <property type="match status" value="1"/>
</dbReference>
<dbReference type="PANTHER" id="PTHR30363">
    <property type="entry name" value="HTH-TYPE TRANSCRIPTIONAL REGULATOR SRLR-RELATED"/>
    <property type="match status" value="1"/>
</dbReference>
<dbReference type="SMART" id="SM00420">
    <property type="entry name" value="HTH_DEOR"/>
    <property type="match status" value="1"/>
</dbReference>
<dbReference type="Proteomes" id="UP000182712">
    <property type="component" value="Unassembled WGS sequence"/>
</dbReference>